<feature type="coiled-coil region" evidence="1">
    <location>
        <begin position="272"/>
        <end position="299"/>
    </location>
</feature>
<accession>A0A9N9SHR9</accession>
<keyword evidence="3" id="KW-1185">Reference proteome</keyword>
<evidence type="ECO:0000313" key="3">
    <source>
        <dbReference type="Proteomes" id="UP001153737"/>
    </source>
</evidence>
<dbReference type="AlphaFoldDB" id="A0A9N9SHR9"/>
<dbReference type="OrthoDB" id="6751351at2759"/>
<reference evidence="2" key="2">
    <citation type="submission" date="2022-10" db="EMBL/GenBank/DDBJ databases">
        <authorList>
            <consortium name="ENA_rothamsted_submissions"/>
            <consortium name="culmorum"/>
            <person name="King R."/>
        </authorList>
    </citation>
    <scope>NUCLEOTIDE SEQUENCE</scope>
</reference>
<dbReference type="Gene3D" id="1.20.58.120">
    <property type="entry name" value="BAG domain"/>
    <property type="match status" value="1"/>
</dbReference>
<keyword evidence="1" id="KW-0175">Coiled coil</keyword>
<sequence length="408" mass="46671">MNHTKDKLPHTDVTKLHGSESEIVKFGQRITQNEVEEQLKAMKQRRLSRMNILEDEKSIDKTVNTCSSFKSAAKIVMNNNKICETENSDIRSTCESDKLQKLGTSEGVINHKTIQSSNNNVFAYLPSSDSSSKKQQLQVPSAELVTKNNNLTDPNEGKQRRTIYYKDNEAIPQDLVCSTEKAKQYISDTRNSPKNIRLGKEDNLSVNKKLPVVSTGKHEIDSRLSKAPTFHPKTSSSPGHGNSERILKKFQLNWNNLNDILENSSDVDLDEMNDLMNSMEEASSLIGEYREKLESLEQKLAHEMSGRRKLNRMKCQVEQLKPQIKYFRGLRKDSGYLQLSNKLSNIFLEIHKVPDSYKLSSEKEEVISEVNSSIKDLEARVKKNQTFLEFILNEQVLCIRDNHYKSSK</sequence>
<dbReference type="GO" id="GO:0051087">
    <property type="term" value="F:protein-folding chaperone binding"/>
    <property type="evidence" value="ECO:0007669"/>
    <property type="project" value="InterPro"/>
</dbReference>
<dbReference type="SUPFAM" id="SSF63491">
    <property type="entry name" value="BAG domain"/>
    <property type="match status" value="1"/>
</dbReference>
<dbReference type="EMBL" id="OU896709">
    <property type="protein sequence ID" value="CAG9820307.1"/>
    <property type="molecule type" value="Genomic_DNA"/>
</dbReference>
<gene>
    <name evidence="2" type="ORF">PHAECO_LOCUS7414</name>
</gene>
<organism evidence="2 3">
    <name type="scientific">Phaedon cochleariae</name>
    <name type="common">Mustard beetle</name>
    <dbReference type="NCBI Taxonomy" id="80249"/>
    <lineage>
        <taxon>Eukaryota</taxon>
        <taxon>Metazoa</taxon>
        <taxon>Ecdysozoa</taxon>
        <taxon>Arthropoda</taxon>
        <taxon>Hexapoda</taxon>
        <taxon>Insecta</taxon>
        <taxon>Pterygota</taxon>
        <taxon>Neoptera</taxon>
        <taxon>Endopterygota</taxon>
        <taxon>Coleoptera</taxon>
        <taxon>Polyphaga</taxon>
        <taxon>Cucujiformia</taxon>
        <taxon>Chrysomeloidea</taxon>
        <taxon>Chrysomelidae</taxon>
        <taxon>Chrysomelinae</taxon>
        <taxon>Chrysomelini</taxon>
        <taxon>Phaedon</taxon>
    </lineage>
</organism>
<evidence type="ECO:0000256" key="1">
    <source>
        <dbReference type="SAM" id="Coils"/>
    </source>
</evidence>
<reference evidence="2" key="1">
    <citation type="submission" date="2022-01" db="EMBL/GenBank/DDBJ databases">
        <authorList>
            <person name="King R."/>
        </authorList>
    </citation>
    <scope>NUCLEOTIDE SEQUENCE</scope>
</reference>
<dbReference type="InterPro" id="IPR036533">
    <property type="entry name" value="BAG_dom_sf"/>
</dbReference>
<dbReference type="Proteomes" id="UP001153737">
    <property type="component" value="Chromosome 3"/>
</dbReference>
<name>A0A9N9SHR9_PHACE</name>
<proteinExistence type="predicted"/>
<protein>
    <submittedName>
        <fullName evidence="2">Uncharacterized protein</fullName>
    </submittedName>
</protein>
<evidence type="ECO:0000313" key="2">
    <source>
        <dbReference type="EMBL" id="CAG9820307.1"/>
    </source>
</evidence>